<dbReference type="Pfam" id="PF13489">
    <property type="entry name" value="Methyltransf_23"/>
    <property type="match status" value="1"/>
</dbReference>
<dbReference type="Gene3D" id="3.40.50.150">
    <property type="entry name" value="Vaccinia Virus protein VP39"/>
    <property type="match status" value="1"/>
</dbReference>
<dbReference type="STRING" id="694270.A0A395SAP5"/>
<dbReference type="EMBL" id="PXOG01000185">
    <property type="protein sequence ID" value="RGP69237.1"/>
    <property type="molecule type" value="Genomic_DNA"/>
</dbReference>
<comment type="similarity">
    <text evidence="1">Belongs to the methyltransferase superfamily. LaeA methyltransferase family.</text>
</comment>
<dbReference type="GO" id="GO:0008168">
    <property type="term" value="F:methyltransferase activity"/>
    <property type="evidence" value="ECO:0007669"/>
    <property type="project" value="TreeGrafter"/>
</dbReference>
<dbReference type="InterPro" id="IPR029063">
    <property type="entry name" value="SAM-dependent_MTases_sf"/>
</dbReference>
<organism evidence="2 3">
    <name type="scientific">Fusarium longipes</name>
    <dbReference type="NCBI Taxonomy" id="694270"/>
    <lineage>
        <taxon>Eukaryota</taxon>
        <taxon>Fungi</taxon>
        <taxon>Dikarya</taxon>
        <taxon>Ascomycota</taxon>
        <taxon>Pezizomycotina</taxon>
        <taxon>Sordariomycetes</taxon>
        <taxon>Hypocreomycetidae</taxon>
        <taxon>Hypocreales</taxon>
        <taxon>Nectriaceae</taxon>
        <taxon>Fusarium</taxon>
    </lineage>
</organism>
<proteinExistence type="inferred from homology"/>
<protein>
    <recommendedName>
        <fullName evidence="4">Methyltransferase</fullName>
    </recommendedName>
</protein>
<keyword evidence="3" id="KW-1185">Reference proteome</keyword>
<dbReference type="CDD" id="cd02440">
    <property type="entry name" value="AdoMet_MTases"/>
    <property type="match status" value="1"/>
</dbReference>
<evidence type="ECO:0000256" key="1">
    <source>
        <dbReference type="ARBA" id="ARBA00038158"/>
    </source>
</evidence>
<name>A0A395SAP5_9HYPO</name>
<dbReference type="SUPFAM" id="SSF53335">
    <property type="entry name" value="S-adenosyl-L-methionine-dependent methyltransferases"/>
    <property type="match status" value="1"/>
</dbReference>
<dbReference type="PANTHER" id="PTHR43591:SF31">
    <property type="entry name" value="LAEA-LIKE, PUTATIVE (AFU_ORTHOLOGUE AFUA_8G01930)-RELATED"/>
    <property type="match status" value="1"/>
</dbReference>
<dbReference type="Proteomes" id="UP000266234">
    <property type="component" value="Unassembled WGS sequence"/>
</dbReference>
<reference evidence="2 3" key="1">
    <citation type="journal article" date="2018" name="PLoS Pathog.">
        <title>Evolution of structural diversity of trichothecenes, a family of toxins produced by plant pathogenic and entomopathogenic fungi.</title>
        <authorList>
            <person name="Proctor R.H."/>
            <person name="McCormick S.P."/>
            <person name="Kim H.S."/>
            <person name="Cardoza R.E."/>
            <person name="Stanley A.M."/>
            <person name="Lindo L."/>
            <person name="Kelly A."/>
            <person name="Brown D.W."/>
            <person name="Lee T."/>
            <person name="Vaughan M.M."/>
            <person name="Alexander N.J."/>
            <person name="Busman M."/>
            <person name="Gutierrez S."/>
        </authorList>
    </citation>
    <scope>NUCLEOTIDE SEQUENCE [LARGE SCALE GENOMIC DNA]</scope>
    <source>
        <strain evidence="2 3">NRRL 20695</strain>
    </source>
</reference>
<sequence length="336" mass="38011">MTAATPPADTIPLEVDEAIVDDTDTDSSLGSDGEGSTSSINSSIFKYRQEYGRTFHAYKDGQYLMPNDEREQDRLDLQHHLFLITFDNKLHLSPAGRDGHKIHNALDVGTGTGLWAMDFADEHPDTSVVGIDLSPIQSALVPPNLSFQIDDIEEQWTFNTNFDFVYCRMMSGGLADWEGFFAKTYENLAPGGWVEVADIKWPMTSDDGTLKEDSATLEWAANIIKGTKLVGRPCDSADKYKKMLEAQGFVNVREEVFKWPQNTWPKDEKYKELGAWHLENSLNALDSTSAAIYTRVLGWSKEELDVLLARVRRELKDRSIHSYWPIYVVYGQKPEK</sequence>
<dbReference type="AlphaFoldDB" id="A0A395SAP5"/>
<comment type="caution">
    <text evidence="2">The sequence shown here is derived from an EMBL/GenBank/DDBJ whole genome shotgun (WGS) entry which is preliminary data.</text>
</comment>
<dbReference type="PANTHER" id="PTHR43591">
    <property type="entry name" value="METHYLTRANSFERASE"/>
    <property type="match status" value="1"/>
</dbReference>
<evidence type="ECO:0000313" key="3">
    <source>
        <dbReference type="Proteomes" id="UP000266234"/>
    </source>
</evidence>
<accession>A0A395SAP5</accession>
<evidence type="ECO:0000313" key="2">
    <source>
        <dbReference type="EMBL" id="RGP69237.1"/>
    </source>
</evidence>
<dbReference type="OrthoDB" id="2013972at2759"/>
<evidence type="ECO:0008006" key="4">
    <source>
        <dbReference type="Google" id="ProtNLM"/>
    </source>
</evidence>
<gene>
    <name evidence="2" type="ORF">FLONG3_7873</name>
</gene>